<feature type="compositionally biased region" description="Basic and acidic residues" evidence="1">
    <location>
        <begin position="99"/>
        <end position="113"/>
    </location>
</feature>
<dbReference type="AlphaFoldDB" id="A0A8J2ITH4"/>
<organism evidence="2 3">
    <name type="scientific">Fusarium equiseti</name>
    <name type="common">Fusarium scirpi</name>
    <dbReference type="NCBI Taxonomy" id="61235"/>
    <lineage>
        <taxon>Eukaryota</taxon>
        <taxon>Fungi</taxon>
        <taxon>Dikarya</taxon>
        <taxon>Ascomycota</taxon>
        <taxon>Pezizomycotina</taxon>
        <taxon>Sordariomycetes</taxon>
        <taxon>Hypocreomycetidae</taxon>
        <taxon>Hypocreales</taxon>
        <taxon>Nectriaceae</taxon>
        <taxon>Fusarium</taxon>
        <taxon>Fusarium incarnatum-equiseti species complex</taxon>
    </lineage>
</organism>
<feature type="compositionally biased region" description="Acidic residues" evidence="1">
    <location>
        <begin position="70"/>
        <end position="80"/>
    </location>
</feature>
<evidence type="ECO:0000313" key="2">
    <source>
        <dbReference type="EMBL" id="CAG7559517.1"/>
    </source>
</evidence>
<reference evidence="2" key="1">
    <citation type="submission" date="2021-05" db="EMBL/GenBank/DDBJ databases">
        <authorList>
            <person name="Khan N."/>
        </authorList>
    </citation>
    <scope>NUCLEOTIDE SEQUENCE</scope>
</reference>
<sequence>MKTTEVPPGAATATPDAQIRSLQACIKELSEEIKALEAKYEALEAEIEALEESEAQDAEKYTTKMKDLENPENEEDDTDPELTKMQDAIIDALWELDPDDKYGPEGEIAKELDSMDMDDFLKPPPGRPSLFPEEMLRRG</sequence>
<comment type="caution">
    <text evidence="2">The sequence shown here is derived from an EMBL/GenBank/DDBJ whole genome shotgun (WGS) entry which is preliminary data.</text>
</comment>
<evidence type="ECO:0000313" key="3">
    <source>
        <dbReference type="Proteomes" id="UP000693738"/>
    </source>
</evidence>
<proteinExistence type="predicted"/>
<protein>
    <submittedName>
        <fullName evidence="2">Uncharacterized protein</fullName>
    </submittedName>
</protein>
<dbReference type="Proteomes" id="UP000693738">
    <property type="component" value="Unassembled WGS sequence"/>
</dbReference>
<feature type="compositionally biased region" description="Basic and acidic residues" evidence="1">
    <location>
        <begin position="57"/>
        <end position="69"/>
    </location>
</feature>
<feature type="region of interest" description="Disordered" evidence="1">
    <location>
        <begin position="51"/>
        <end position="81"/>
    </location>
</feature>
<gene>
    <name evidence="2" type="ORF">FEQUK3_LOCUS5213</name>
</gene>
<accession>A0A8J2ITH4</accession>
<dbReference type="EMBL" id="CAJSTJ010000129">
    <property type="protein sequence ID" value="CAG7559517.1"/>
    <property type="molecule type" value="Genomic_DNA"/>
</dbReference>
<evidence type="ECO:0000256" key="1">
    <source>
        <dbReference type="SAM" id="MobiDB-lite"/>
    </source>
</evidence>
<name>A0A8J2ITH4_FUSEQ</name>
<feature type="region of interest" description="Disordered" evidence="1">
    <location>
        <begin position="95"/>
        <end position="139"/>
    </location>
</feature>